<comment type="catalytic activity">
    <reaction evidence="9 11">
        <text>tRNA(Tyr) + L-tyrosine + ATP = L-tyrosyl-tRNA(Tyr) + AMP + diphosphate + H(+)</text>
        <dbReference type="Rhea" id="RHEA:10220"/>
        <dbReference type="Rhea" id="RHEA-COMP:9706"/>
        <dbReference type="Rhea" id="RHEA-COMP:9707"/>
        <dbReference type="ChEBI" id="CHEBI:15378"/>
        <dbReference type="ChEBI" id="CHEBI:30616"/>
        <dbReference type="ChEBI" id="CHEBI:33019"/>
        <dbReference type="ChEBI" id="CHEBI:58315"/>
        <dbReference type="ChEBI" id="CHEBI:78442"/>
        <dbReference type="ChEBI" id="CHEBI:78536"/>
        <dbReference type="ChEBI" id="CHEBI:456215"/>
        <dbReference type="EC" id="6.1.1.1"/>
    </reaction>
</comment>
<comment type="similarity">
    <text evidence="11">Belongs to the class-I aminoacyl-tRNA synthetase family.</text>
</comment>
<keyword evidence="5 10" id="KW-0694">RNA-binding</keyword>
<sequence>MEAANSIRFRNALVFLRHQLRSTYAYRPRHQQQCRTNVNTSDSPVRKNFAKDVMAKFINQGIGDMKNITQPTPGLLEALEERGFVGQFHGNRNEFIKLTNGEVIHIYAGADATASSLHIGHLMVLMPMIHCMLHGHRISLLVGIATARIGDPSGRLTERTGMKDRQLGERTFRFGTDITQQLSSLLKSAINHARERGYEEKSIGRRHITSNLQWHRNVSIIDFMQIVGHRSRIGEMMLRKSVSERLKSEDGLSFSEFSYQLIQAMDYWHLFSNLGVRLQIGGSDQWGNITAGCDLINRMVNEAAWIDEQPTPSLIKNMAKPYGLTVPLLTTSSGEKFSKSTGAGNIWISANKTPPFSLYQFLLNRPDDIMEQWLKYFTLLPITTINEIMVEQKEHPERRPAQKKLAYEVIALIHGIPVANKCVQTTATFFGQTDEVNGLEKREEKLKQGLTKSDIEGISARHFWEPVLASDFIGMPLEKALVASGAAPSNSQARTLLKSGAVSLGPHLRQVKLADEKIILSPEDLISEKILLIKVGKNKLYVMRLEDETTLEQAIAEKQDPDEAALKTKKKVEPVTRLQRRRLARNVKRASTTARKTRREESVRTFKIFEHEKRVAKDQPMGRQEFDDLVEKALDGKEKRTWASMAPGGLEFKGMRVNKKPDEQD</sequence>
<evidence type="ECO:0000256" key="1">
    <source>
        <dbReference type="ARBA" id="ARBA00013160"/>
    </source>
</evidence>
<dbReference type="GO" id="GO:0004831">
    <property type="term" value="F:tyrosine-tRNA ligase activity"/>
    <property type="evidence" value="ECO:0007669"/>
    <property type="project" value="UniProtKB-EC"/>
</dbReference>
<dbReference type="SUPFAM" id="SSF55174">
    <property type="entry name" value="Alpha-L RNA-binding motif"/>
    <property type="match status" value="1"/>
</dbReference>
<gene>
    <name evidence="13" type="primary">MSY1</name>
    <name evidence="13" type="ORF">TWF102_001968</name>
</gene>
<dbReference type="Gene3D" id="1.10.240.10">
    <property type="entry name" value="Tyrosyl-Transfer RNA Synthetase"/>
    <property type="match status" value="1"/>
</dbReference>
<dbReference type="EMBL" id="WIQW01000130">
    <property type="protein sequence ID" value="KAF3081122.1"/>
    <property type="molecule type" value="Genomic_DNA"/>
</dbReference>
<keyword evidence="6 11" id="KW-0648">Protein biosynthesis</keyword>
<protein>
    <recommendedName>
        <fullName evidence="1 11">Tyrosine--tRNA ligase</fullName>
        <ecNumber evidence="1 11">6.1.1.1</ecNumber>
    </recommendedName>
    <alternativeName>
        <fullName evidence="8 11">Tyrosyl-tRNA synthetase</fullName>
    </alternativeName>
</protein>
<keyword evidence="3 11" id="KW-0547">Nucleotide-binding</keyword>
<evidence type="ECO:0000256" key="7">
    <source>
        <dbReference type="ARBA" id="ARBA00023146"/>
    </source>
</evidence>
<dbReference type="EC" id="6.1.1.1" evidence="1 11"/>
<evidence type="ECO:0000256" key="11">
    <source>
        <dbReference type="RuleBase" id="RU361234"/>
    </source>
</evidence>
<dbReference type="SUPFAM" id="SSF52374">
    <property type="entry name" value="Nucleotidylyl transferase"/>
    <property type="match status" value="1"/>
</dbReference>
<dbReference type="GO" id="GO:0006437">
    <property type="term" value="P:tyrosyl-tRNA aminoacylation"/>
    <property type="evidence" value="ECO:0007669"/>
    <property type="project" value="InterPro"/>
</dbReference>
<evidence type="ECO:0000256" key="9">
    <source>
        <dbReference type="ARBA" id="ARBA00048248"/>
    </source>
</evidence>
<dbReference type="CDD" id="cd00805">
    <property type="entry name" value="TyrRS_core"/>
    <property type="match status" value="1"/>
</dbReference>
<dbReference type="Pfam" id="PF00579">
    <property type="entry name" value="tRNA-synt_1b"/>
    <property type="match status" value="1"/>
</dbReference>
<evidence type="ECO:0000256" key="6">
    <source>
        <dbReference type="ARBA" id="ARBA00022917"/>
    </source>
</evidence>
<dbReference type="InterPro" id="IPR002307">
    <property type="entry name" value="Tyr-tRNA-ligase"/>
</dbReference>
<accession>A0A7C8J2G2</accession>
<evidence type="ECO:0000313" key="13">
    <source>
        <dbReference type="EMBL" id="KAF3081122.1"/>
    </source>
</evidence>
<evidence type="ECO:0000256" key="8">
    <source>
        <dbReference type="ARBA" id="ARBA00033323"/>
    </source>
</evidence>
<evidence type="ECO:0000313" key="14">
    <source>
        <dbReference type="Proteomes" id="UP000475325"/>
    </source>
</evidence>
<dbReference type="Pfam" id="PF22421">
    <property type="entry name" value="SYY_C-terminal"/>
    <property type="match status" value="1"/>
</dbReference>
<evidence type="ECO:0000256" key="2">
    <source>
        <dbReference type="ARBA" id="ARBA00022598"/>
    </source>
</evidence>
<dbReference type="GO" id="GO:0005829">
    <property type="term" value="C:cytosol"/>
    <property type="evidence" value="ECO:0007669"/>
    <property type="project" value="TreeGrafter"/>
</dbReference>
<evidence type="ECO:0000259" key="12">
    <source>
        <dbReference type="Pfam" id="PF22421"/>
    </source>
</evidence>
<name>A0A7C8J2G2_ORBOL</name>
<dbReference type="InterPro" id="IPR014729">
    <property type="entry name" value="Rossmann-like_a/b/a_fold"/>
</dbReference>
<dbReference type="PANTHER" id="PTHR11766:SF0">
    <property type="entry name" value="TYROSINE--TRNA LIGASE, MITOCHONDRIAL"/>
    <property type="match status" value="1"/>
</dbReference>
<dbReference type="Gene3D" id="3.40.50.620">
    <property type="entry name" value="HUPs"/>
    <property type="match status" value="1"/>
</dbReference>
<dbReference type="PROSITE" id="PS50889">
    <property type="entry name" value="S4"/>
    <property type="match status" value="1"/>
</dbReference>
<dbReference type="NCBIfam" id="TIGR00234">
    <property type="entry name" value="tyrS"/>
    <property type="match status" value="1"/>
</dbReference>
<dbReference type="AlphaFoldDB" id="A0A7C8J2G2"/>
<dbReference type="GO" id="GO:0005524">
    <property type="term" value="F:ATP binding"/>
    <property type="evidence" value="ECO:0007669"/>
    <property type="project" value="UniProtKB-KW"/>
</dbReference>
<dbReference type="GO" id="GO:0005739">
    <property type="term" value="C:mitochondrion"/>
    <property type="evidence" value="ECO:0007669"/>
    <property type="project" value="TreeGrafter"/>
</dbReference>
<dbReference type="PANTHER" id="PTHR11766">
    <property type="entry name" value="TYROSYL-TRNA SYNTHETASE"/>
    <property type="match status" value="1"/>
</dbReference>
<keyword evidence="4 11" id="KW-0067">ATP-binding</keyword>
<keyword evidence="2 11" id="KW-0436">Ligase</keyword>
<dbReference type="CDD" id="cd00165">
    <property type="entry name" value="S4"/>
    <property type="match status" value="1"/>
</dbReference>
<organism evidence="13 14">
    <name type="scientific">Orbilia oligospora</name>
    <name type="common">Nematode-trapping fungus</name>
    <name type="synonym">Arthrobotrys oligospora</name>
    <dbReference type="NCBI Taxonomy" id="2813651"/>
    <lineage>
        <taxon>Eukaryota</taxon>
        <taxon>Fungi</taxon>
        <taxon>Dikarya</taxon>
        <taxon>Ascomycota</taxon>
        <taxon>Pezizomycotina</taxon>
        <taxon>Orbiliomycetes</taxon>
        <taxon>Orbiliales</taxon>
        <taxon>Orbiliaceae</taxon>
        <taxon>Orbilia</taxon>
    </lineage>
</organism>
<reference evidence="13 14" key="1">
    <citation type="submission" date="2019-06" db="EMBL/GenBank/DDBJ databases">
        <authorList>
            <person name="Palmer J.M."/>
        </authorList>
    </citation>
    <scope>NUCLEOTIDE SEQUENCE [LARGE SCALE GENOMIC DNA]</scope>
    <source>
        <strain evidence="13 14">TWF102</strain>
    </source>
</reference>
<dbReference type="InterPro" id="IPR024088">
    <property type="entry name" value="Tyr-tRNA-ligase_bac-type"/>
</dbReference>
<dbReference type="GO" id="GO:0003723">
    <property type="term" value="F:RNA binding"/>
    <property type="evidence" value="ECO:0007669"/>
    <property type="project" value="UniProtKB-KW"/>
</dbReference>
<dbReference type="InterPro" id="IPR002305">
    <property type="entry name" value="aa-tRNA-synth_Ic"/>
</dbReference>
<dbReference type="InterPro" id="IPR036986">
    <property type="entry name" value="S4_RNA-bd_sf"/>
</dbReference>
<dbReference type="Proteomes" id="UP000475325">
    <property type="component" value="Unassembled WGS sequence"/>
</dbReference>
<evidence type="ECO:0000256" key="5">
    <source>
        <dbReference type="ARBA" id="ARBA00022884"/>
    </source>
</evidence>
<feature type="domain" description="Tyrosine--tRNA ligase SYY-like C-terminal" evidence="12">
    <location>
        <begin position="476"/>
        <end position="541"/>
    </location>
</feature>
<evidence type="ECO:0000256" key="10">
    <source>
        <dbReference type="PROSITE-ProRule" id="PRU00182"/>
    </source>
</evidence>
<comment type="caution">
    <text evidence="13">The sequence shown here is derived from an EMBL/GenBank/DDBJ whole genome shotgun (WGS) entry which is preliminary data.</text>
</comment>
<proteinExistence type="inferred from homology"/>
<evidence type="ECO:0000256" key="4">
    <source>
        <dbReference type="ARBA" id="ARBA00022840"/>
    </source>
</evidence>
<dbReference type="PRINTS" id="PR01040">
    <property type="entry name" value="TRNASYNTHTYR"/>
</dbReference>
<evidence type="ECO:0000256" key="3">
    <source>
        <dbReference type="ARBA" id="ARBA00022741"/>
    </source>
</evidence>
<dbReference type="Gene3D" id="3.10.290.10">
    <property type="entry name" value="RNA-binding S4 domain"/>
    <property type="match status" value="1"/>
</dbReference>
<keyword evidence="7 11" id="KW-0030">Aminoacyl-tRNA synthetase</keyword>
<dbReference type="InterPro" id="IPR054608">
    <property type="entry name" value="SYY-like_C"/>
</dbReference>